<reference evidence="1 2" key="1">
    <citation type="submission" date="2019-03" db="EMBL/GenBank/DDBJ databases">
        <title>Metabolic reconstructions from genomes of highly enriched 'Candidatus Accumulibacter' and 'Candidatus Competibacter' bioreactor populations.</title>
        <authorList>
            <person name="Annavajhala M.K."/>
            <person name="Welles L."/>
            <person name="Abbas B."/>
            <person name="Sorokin D."/>
            <person name="Park H."/>
            <person name="Van Loosdrecht M."/>
            <person name="Chandran K."/>
        </authorList>
    </citation>
    <scope>NUCLEOTIDE SEQUENCE [LARGE SCALE GENOMIC DNA]</scope>
    <source>
        <strain evidence="1 2">SBR_G</strain>
    </source>
</reference>
<dbReference type="EMBL" id="SPMZ01000076">
    <property type="protein sequence ID" value="NMQ21134.1"/>
    <property type="molecule type" value="Genomic_DNA"/>
</dbReference>
<comment type="caution">
    <text evidence="1">The sequence shown here is derived from an EMBL/GenBank/DDBJ whole genome shotgun (WGS) entry which is preliminary data.</text>
</comment>
<sequence>MALSLEHLTRLLLATLDDVTRLAAIVDTAMQQSDHPAFELSPDGVIWYLNRAACVAIGLDPQLAVGTRLVTYVNDGLMTQRRLEALSQHPQAQSWSDAWRCEQQMIPCQLTGFAIPRSLASERPRLIVWAEPTPGPADPTQRVDDEPPVDTLIPGDRPVQAHDLDPLRQKLGLGVSRFCELLGMTPVTWYAWRRHLDAPLPSRTIALHMRLLDVFPELARLGAQPLDLQEALRTQRGVDLTFTELALLLGVERRGGVWVVAGLCGQRARAGLDRVLAVSGPQ</sequence>
<dbReference type="Proteomes" id="UP000760480">
    <property type="component" value="Unassembled WGS sequence"/>
</dbReference>
<evidence type="ECO:0008006" key="3">
    <source>
        <dbReference type="Google" id="ProtNLM"/>
    </source>
</evidence>
<name>A0ABX1TT38_9GAMM</name>
<evidence type="ECO:0000313" key="1">
    <source>
        <dbReference type="EMBL" id="NMQ21134.1"/>
    </source>
</evidence>
<dbReference type="RefSeq" id="WP_169250400.1">
    <property type="nucleotide sequence ID" value="NZ_SPMZ01000076.1"/>
</dbReference>
<protein>
    <recommendedName>
        <fullName evidence="3">PAS domain-containing protein</fullName>
    </recommendedName>
</protein>
<evidence type="ECO:0000313" key="2">
    <source>
        <dbReference type="Proteomes" id="UP000760480"/>
    </source>
</evidence>
<dbReference type="InterPro" id="IPR035965">
    <property type="entry name" value="PAS-like_dom_sf"/>
</dbReference>
<keyword evidence="2" id="KW-1185">Reference proteome</keyword>
<accession>A0ABX1TT38</accession>
<gene>
    <name evidence="1" type="ORF">E4P82_19205</name>
</gene>
<proteinExistence type="predicted"/>
<organism evidence="1 2">
    <name type="scientific">Candidatus Competibacter phosphatis</name>
    <dbReference type="NCBI Taxonomy" id="221280"/>
    <lineage>
        <taxon>Bacteria</taxon>
        <taxon>Pseudomonadati</taxon>
        <taxon>Pseudomonadota</taxon>
        <taxon>Gammaproteobacteria</taxon>
        <taxon>Candidatus Competibacteraceae</taxon>
        <taxon>Candidatus Competibacter</taxon>
    </lineage>
</organism>
<dbReference type="SUPFAM" id="SSF55785">
    <property type="entry name" value="PYP-like sensor domain (PAS domain)"/>
    <property type="match status" value="1"/>
</dbReference>